<organism evidence="1 2">
    <name type="scientific">Halobium salinum</name>
    <dbReference type="NCBI Taxonomy" id="1364940"/>
    <lineage>
        <taxon>Archaea</taxon>
        <taxon>Methanobacteriati</taxon>
        <taxon>Methanobacteriota</taxon>
        <taxon>Stenosarchaea group</taxon>
        <taxon>Halobacteria</taxon>
        <taxon>Halobacteriales</taxon>
        <taxon>Haloferacaceae</taxon>
        <taxon>Halobium</taxon>
    </lineage>
</organism>
<dbReference type="AlphaFoldDB" id="A0ABD5PEM4"/>
<comment type="caution">
    <text evidence="1">The sequence shown here is derived from an EMBL/GenBank/DDBJ whole genome shotgun (WGS) entry which is preliminary data.</text>
</comment>
<reference evidence="1 2" key="1">
    <citation type="journal article" date="2019" name="Int. J. Syst. Evol. Microbiol.">
        <title>The Global Catalogue of Microorganisms (GCM) 10K type strain sequencing project: providing services to taxonomists for standard genome sequencing and annotation.</title>
        <authorList>
            <consortium name="The Broad Institute Genomics Platform"/>
            <consortium name="The Broad Institute Genome Sequencing Center for Infectious Disease"/>
            <person name="Wu L."/>
            <person name="Ma J."/>
        </authorList>
    </citation>
    <scope>NUCLEOTIDE SEQUENCE [LARGE SCALE GENOMIC DNA]</scope>
    <source>
        <strain evidence="1 2">CGMCC 1.12553</strain>
    </source>
</reference>
<proteinExistence type="predicted"/>
<dbReference type="RefSeq" id="WP_267622794.1">
    <property type="nucleotide sequence ID" value="NZ_JAODIW010000006.1"/>
</dbReference>
<protein>
    <submittedName>
        <fullName evidence="1">Uncharacterized protein</fullName>
    </submittedName>
</protein>
<keyword evidence="2" id="KW-1185">Reference proteome</keyword>
<sequence>MMELPEDTPECWPENVETKHGPFRFVRLYRALSQMNHGAVGCGSVRRRNSV</sequence>
<dbReference type="Proteomes" id="UP001595921">
    <property type="component" value="Unassembled WGS sequence"/>
</dbReference>
<evidence type="ECO:0000313" key="1">
    <source>
        <dbReference type="EMBL" id="MFC4359304.1"/>
    </source>
</evidence>
<gene>
    <name evidence="1" type="ORF">ACFO0N_15265</name>
</gene>
<evidence type="ECO:0000313" key="2">
    <source>
        <dbReference type="Proteomes" id="UP001595921"/>
    </source>
</evidence>
<accession>A0ABD5PEM4</accession>
<name>A0ABD5PEM4_9EURY</name>
<dbReference type="EMBL" id="JBHSDS010000008">
    <property type="protein sequence ID" value="MFC4359304.1"/>
    <property type="molecule type" value="Genomic_DNA"/>
</dbReference>